<keyword evidence="2 5" id="KW-0500">Molybdenum</keyword>
<dbReference type="eggNOG" id="COG3842">
    <property type="taxonomic scope" value="Bacteria"/>
</dbReference>
<dbReference type="Proteomes" id="UP000003111">
    <property type="component" value="Unassembled WGS sequence"/>
</dbReference>
<dbReference type="SUPFAM" id="SSF52540">
    <property type="entry name" value="P-loop containing nucleoside triphosphate hydrolases"/>
    <property type="match status" value="1"/>
</dbReference>
<name>E2SBG2_9ACTN</name>
<dbReference type="SMART" id="SM00382">
    <property type="entry name" value="AAA"/>
    <property type="match status" value="1"/>
</dbReference>
<dbReference type="InterPro" id="IPR050093">
    <property type="entry name" value="ABC_SmlMolc_Importer"/>
</dbReference>
<dbReference type="InterPro" id="IPR003593">
    <property type="entry name" value="AAA+_ATPase"/>
</dbReference>
<gene>
    <name evidence="8" type="ORF">HMPREF0063_11371</name>
</gene>
<dbReference type="InterPro" id="IPR004606">
    <property type="entry name" value="Mop_domain"/>
</dbReference>
<feature type="domain" description="ABC transporter" evidence="6">
    <location>
        <begin position="3"/>
        <end position="230"/>
    </location>
</feature>
<dbReference type="PANTHER" id="PTHR42781:SF4">
    <property type="entry name" value="SPERMIDINE_PUTRESCINE IMPORT ATP-BINDING PROTEIN POTA"/>
    <property type="match status" value="1"/>
</dbReference>
<evidence type="ECO:0000313" key="8">
    <source>
        <dbReference type="EMBL" id="EFQ83708.1"/>
    </source>
</evidence>
<dbReference type="PROSITE" id="PS50893">
    <property type="entry name" value="ABC_TRANSPORTER_2"/>
    <property type="match status" value="1"/>
</dbReference>
<dbReference type="InterPro" id="IPR017871">
    <property type="entry name" value="ABC_transporter-like_CS"/>
</dbReference>
<protein>
    <submittedName>
        <fullName evidence="8">ABC transporter, ATP-binding protein</fullName>
    </submittedName>
</protein>
<dbReference type="Pfam" id="PF03459">
    <property type="entry name" value="TOBE"/>
    <property type="match status" value="1"/>
</dbReference>
<evidence type="ECO:0000256" key="1">
    <source>
        <dbReference type="ARBA" id="ARBA00022448"/>
    </source>
</evidence>
<evidence type="ECO:0000313" key="9">
    <source>
        <dbReference type="Proteomes" id="UP000003111"/>
    </source>
</evidence>
<dbReference type="EMBL" id="ACLF03000004">
    <property type="protein sequence ID" value="EFQ83708.1"/>
    <property type="molecule type" value="Genomic_DNA"/>
</dbReference>
<organism evidence="8 9">
    <name type="scientific">Aeromicrobium marinum DSM 15272</name>
    <dbReference type="NCBI Taxonomy" id="585531"/>
    <lineage>
        <taxon>Bacteria</taxon>
        <taxon>Bacillati</taxon>
        <taxon>Actinomycetota</taxon>
        <taxon>Actinomycetes</taxon>
        <taxon>Propionibacteriales</taxon>
        <taxon>Nocardioidaceae</taxon>
        <taxon>Aeromicrobium</taxon>
    </lineage>
</organism>
<keyword evidence="9" id="KW-1185">Reference proteome</keyword>
<dbReference type="PANTHER" id="PTHR42781">
    <property type="entry name" value="SPERMIDINE/PUTRESCINE IMPORT ATP-BINDING PROTEIN POTA"/>
    <property type="match status" value="1"/>
</dbReference>
<dbReference type="GO" id="GO:0005524">
    <property type="term" value="F:ATP binding"/>
    <property type="evidence" value="ECO:0007669"/>
    <property type="project" value="UniProtKB-KW"/>
</dbReference>
<dbReference type="HOGENOM" id="CLU_000604_1_1_11"/>
<evidence type="ECO:0000256" key="4">
    <source>
        <dbReference type="ARBA" id="ARBA00022840"/>
    </source>
</evidence>
<evidence type="ECO:0000256" key="5">
    <source>
        <dbReference type="PROSITE-ProRule" id="PRU01213"/>
    </source>
</evidence>
<sequence length="350" mass="36157">MTLHAEIVLTARDVSVAVDVGDGETVALLGPNGAGKSSLLGAVAGLLRPDAGVVVLDGRVLVDDSTWVPPHARGVAMLAQDPLLFPHLTALHNVAFGPRSTGHGRAEATRRAREWLEALDVGHLADRRPAELSGGQAQRVALGRALAAEPRLLLLDEPMAALDVAVAPQLRQVLQTVLHDRTTVVVTHDPLDALLLADRVVVIEAGRVVESGPTREVLARPRSAFAARIAGLNLVSGRVVTGGVRTREGSVVAGVAAPGLAAGSDAVAVFSPAAVAVHRDPPGGSPRNVLPVRVTELEPRGELVRVRAGDLSADVTLSAAADLALVPGTPVLFVVKAREVALHPAGLRAD</sequence>
<dbReference type="PROSITE" id="PS00211">
    <property type="entry name" value="ABC_TRANSPORTER_1"/>
    <property type="match status" value="1"/>
</dbReference>
<dbReference type="Gene3D" id="3.40.50.300">
    <property type="entry name" value="P-loop containing nucleotide triphosphate hydrolases"/>
    <property type="match status" value="1"/>
</dbReference>
<dbReference type="GO" id="GO:0015689">
    <property type="term" value="P:molybdate ion transport"/>
    <property type="evidence" value="ECO:0007669"/>
    <property type="project" value="InterPro"/>
</dbReference>
<dbReference type="Pfam" id="PF00005">
    <property type="entry name" value="ABC_tran"/>
    <property type="match status" value="1"/>
</dbReference>
<evidence type="ECO:0000256" key="3">
    <source>
        <dbReference type="ARBA" id="ARBA00022741"/>
    </source>
</evidence>
<dbReference type="GO" id="GO:0016887">
    <property type="term" value="F:ATP hydrolysis activity"/>
    <property type="evidence" value="ECO:0007669"/>
    <property type="project" value="InterPro"/>
</dbReference>
<keyword evidence="1" id="KW-0813">Transport</keyword>
<accession>E2SBG2</accession>
<dbReference type="InterPro" id="IPR008995">
    <property type="entry name" value="Mo/tungstate-bd_C_term_dom"/>
</dbReference>
<reference evidence="8" key="1">
    <citation type="submission" date="2010-08" db="EMBL/GenBank/DDBJ databases">
        <authorList>
            <person name="Muzny D."/>
            <person name="Qin X."/>
            <person name="Buhay C."/>
            <person name="Dugan-Rocha S."/>
            <person name="Ding Y."/>
            <person name="Chen G."/>
            <person name="Hawes A."/>
            <person name="Holder M."/>
            <person name="Jhangiani S."/>
            <person name="Johnson A."/>
            <person name="Khan Z."/>
            <person name="Li Z."/>
            <person name="Liu W."/>
            <person name="Liu X."/>
            <person name="Perez L."/>
            <person name="Shen H."/>
            <person name="Wang Q."/>
            <person name="Watt J."/>
            <person name="Xi L."/>
            <person name="Xin Y."/>
            <person name="Zhou J."/>
            <person name="Deng J."/>
            <person name="Jiang H."/>
            <person name="Liu Y."/>
            <person name="Qu J."/>
            <person name="Song X.-Z."/>
            <person name="Zhang L."/>
            <person name="Villasana D."/>
            <person name="Johnson A."/>
            <person name="Liu J."/>
            <person name="Liyanage D."/>
            <person name="Lorensuhewa L."/>
            <person name="Robinson T."/>
            <person name="Song A."/>
            <person name="Song B.-B."/>
            <person name="Dinh H."/>
            <person name="Thornton R."/>
            <person name="Coyle M."/>
            <person name="Francisco L."/>
            <person name="Jackson L."/>
            <person name="Javaid M."/>
            <person name="Korchina V."/>
            <person name="Kovar C."/>
            <person name="Mata R."/>
            <person name="Mathew T."/>
            <person name="Ngo R."/>
            <person name="Nguyen L."/>
            <person name="Nguyen N."/>
            <person name="Okwuonu G."/>
            <person name="Ongeri F."/>
            <person name="Pham C."/>
            <person name="Simmons D."/>
            <person name="Wilczek-Boney K."/>
            <person name="Hale W."/>
            <person name="Jakkamsetti A."/>
            <person name="Pham P."/>
            <person name="Ruth R."/>
            <person name="San Lucas F."/>
            <person name="Warren J."/>
            <person name="Zhang J."/>
            <person name="Zhao Z."/>
            <person name="Zhou C."/>
            <person name="Zhu D."/>
            <person name="Lee S."/>
            <person name="Bess C."/>
            <person name="Blankenburg K."/>
            <person name="Forbes L."/>
            <person name="Fu Q."/>
            <person name="Gubbala S."/>
            <person name="Hirani K."/>
            <person name="Jayaseelan J.C."/>
            <person name="Lara F."/>
            <person name="Munidasa M."/>
            <person name="Palculict T."/>
            <person name="Patil S."/>
            <person name="Pu L.-L."/>
            <person name="Saada N."/>
            <person name="Tang L."/>
            <person name="Weissenberger G."/>
            <person name="Zhu Y."/>
            <person name="Hemphill L."/>
            <person name="Shang Y."/>
            <person name="Youmans B."/>
            <person name="Ayvaz T."/>
            <person name="Ross M."/>
            <person name="Santibanez J."/>
            <person name="Aqrawi P."/>
            <person name="Gross S."/>
            <person name="Joshi V."/>
            <person name="Fowler G."/>
            <person name="Nazareth L."/>
            <person name="Reid J."/>
            <person name="Worley K."/>
            <person name="Petrosino J."/>
            <person name="Highlander S."/>
            <person name="Gibbs R."/>
        </authorList>
    </citation>
    <scope>NUCLEOTIDE SEQUENCE [LARGE SCALE GENOMIC DNA]</scope>
    <source>
        <strain evidence="8">DSM 15272</strain>
    </source>
</reference>
<comment type="caution">
    <text evidence="8">The sequence shown here is derived from an EMBL/GenBank/DDBJ whole genome shotgun (WGS) entry which is preliminary data.</text>
</comment>
<dbReference type="STRING" id="585531.HMPREF0063_11371"/>
<evidence type="ECO:0000256" key="2">
    <source>
        <dbReference type="ARBA" id="ARBA00022505"/>
    </source>
</evidence>
<dbReference type="SUPFAM" id="SSF50331">
    <property type="entry name" value="MOP-like"/>
    <property type="match status" value="1"/>
</dbReference>
<dbReference type="Gene3D" id="2.40.50.100">
    <property type="match status" value="1"/>
</dbReference>
<keyword evidence="3" id="KW-0547">Nucleotide-binding</keyword>
<feature type="domain" description="Mop" evidence="7">
    <location>
        <begin position="283"/>
        <end position="344"/>
    </location>
</feature>
<dbReference type="OrthoDB" id="3180400at2"/>
<evidence type="ECO:0000259" key="6">
    <source>
        <dbReference type="PROSITE" id="PS50893"/>
    </source>
</evidence>
<dbReference type="RefSeq" id="WP_007078392.1">
    <property type="nucleotide sequence ID" value="NZ_CM001024.1"/>
</dbReference>
<dbReference type="InterPro" id="IPR003439">
    <property type="entry name" value="ABC_transporter-like_ATP-bd"/>
</dbReference>
<dbReference type="InterPro" id="IPR027417">
    <property type="entry name" value="P-loop_NTPase"/>
</dbReference>
<evidence type="ECO:0000259" key="7">
    <source>
        <dbReference type="PROSITE" id="PS51866"/>
    </source>
</evidence>
<dbReference type="PROSITE" id="PS51866">
    <property type="entry name" value="MOP"/>
    <property type="match status" value="1"/>
</dbReference>
<dbReference type="InterPro" id="IPR005116">
    <property type="entry name" value="Transp-assoc_OB_typ1"/>
</dbReference>
<dbReference type="AlphaFoldDB" id="E2SBG2"/>
<proteinExistence type="predicted"/>
<keyword evidence="4 8" id="KW-0067">ATP-binding</keyword>